<reference evidence="1" key="1">
    <citation type="submission" date="2014-09" db="EMBL/GenBank/DDBJ databases">
        <authorList>
            <person name="Magalhaes I.L.F."/>
            <person name="Oliveira U."/>
            <person name="Santos F.R."/>
            <person name="Vidigal T.H.D.A."/>
            <person name="Brescovit A.D."/>
            <person name="Santos A.J."/>
        </authorList>
    </citation>
    <scope>NUCLEOTIDE SEQUENCE</scope>
    <source>
        <tissue evidence="1">Shoot tissue taken approximately 20 cm above the soil surface</tissue>
    </source>
</reference>
<name>A0A0A9BMF9_ARUDO</name>
<reference evidence="1" key="2">
    <citation type="journal article" date="2015" name="Data Brief">
        <title>Shoot transcriptome of the giant reed, Arundo donax.</title>
        <authorList>
            <person name="Barrero R.A."/>
            <person name="Guerrero F.D."/>
            <person name="Moolhuijzen P."/>
            <person name="Goolsby J.A."/>
            <person name="Tidwell J."/>
            <person name="Bellgard S.E."/>
            <person name="Bellgard M.I."/>
        </authorList>
    </citation>
    <scope>NUCLEOTIDE SEQUENCE</scope>
    <source>
        <tissue evidence="1">Shoot tissue taken approximately 20 cm above the soil surface</tissue>
    </source>
</reference>
<evidence type="ECO:0000313" key="1">
    <source>
        <dbReference type="EMBL" id="JAD65099.1"/>
    </source>
</evidence>
<proteinExistence type="predicted"/>
<protein>
    <submittedName>
        <fullName evidence="1">Uncharacterized protein</fullName>
    </submittedName>
</protein>
<sequence length="17" mass="2133">MWIYLELYLLSKFATKL</sequence>
<dbReference type="AlphaFoldDB" id="A0A0A9BMF9"/>
<organism evidence="1">
    <name type="scientific">Arundo donax</name>
    <name type="common">Giant reed</name>
    <name type="synonym">Donax arundinaceus</name>
    <dbReference type="NCBI Taxonomy" id="35708"/>
    <lineage>
        <taxon>Eukaryota</taxon>
        <taxon>Viridiplantae</taxon>
        <taxon>Streptophyta</taxon>
        <taxon>Embryophyta</taxon>
        <taxon>Tracheophyta</taxon>
        <taxon>Spermatophyta</taxon>
        <taxon>Magnoliopsida</taxon>
        <taxon>Liliopsida</taxon>
        <taxon>Poales</taxon>
        <taxon>Poaceae</taxon>
        <taxon>PACMAD clade</taxon>
        <taxon>Arundinoideae</taxon>
        <taxon>Arundineae</taxon>
        <taxon>Arundo</taxon>
    </lineage>
</organism>
<accession>A0A0A9BMF9</accession>
<dbReference type="EMBL" id="GBRH01232796">
    <property type="protein sequence ID" value="JAD65099.1"/>
    <property type="molecule type" value="Transcribed_RNA"/>
</dbReference>